<dbReference type="Pfam" id="PF03815">
    <property type="entry name" value="LCCL"/>
    <property type="match status" value="1"/>
</dbReference>
<keyword evidence="5 9" id="KW-0472">Membrane</keyword>
<evidence type="ECO:0000256" key="3">
    <source>
        <dbReference type="ARBA" id="ARBA00022692"/>
    </source>
</evidence>
<evidence type="ECO:0000256" key="8">
    <source>
        <dbReference type="SAM" id="MobiDB-lite"/>
    </source>
</evidence>
<protein>
    <submittedName>
        <fullName evidence="13">Discoidin, CUB and LCCL domain-containing protein 1</fullName>
    </submittedName>
</protein>
<dbReference type="EMBL" id="JAGFMF010011861">
    <property type="protein sequence ID" value="KAG8510940.1"/>
    <property type="molecule type" value="Genomic_DNA"/>
</dbReference>
<dbReference type="Gene3D" id="2.60.120.290">
    <property type="entry name" value="Spermadhesin, CUB domain"/>
    <property type="match status" value="1"/>
</dbReference>
<dbReference type="PROSITE" id="PS50022">
    <property type="entry name" value="FA58C_3"/>
    <property type="match status" value="1"/>
</dbReference>
<feature type="region of interest" description="Disordered" evidence="8">
    <location>
        <begin position="1"/>
        <end position="29"/>
    </location>
</feature>
<evidence type="ECO:0000256" key="1">
    <source>
        <dbReference type="ARBA" id="ARBA00004479"/>
    </source>
</evidence>
<dbReference type="AlphaFoldDB" id="A0A8J6A5A6"/>
<dbReference type="Gene3D" id="2.60.120.260">
    <property type="entry name" value="Galactose-binding domain-like"/>
    <property type="match status" value="1"/>
</dbReference>
<dbReference type="PROSITE" id="PS50820">
    <property type="entry name" value="LCCL"/>
    <property type="match status" value="1"/>
</dbReference>
<evidence type="ECO:0000256" key="5">
    <source>
        <dbReference type="ARBA" id="ARBA00023136"/>
    </source>
</evidence>
<dbReference type="Pfam" id="PF00431">
    <property type="entry name" value="CUB"/>
    <property type="match status" value="1"/>
</dbReference>
<evidence type="ECO:0000313" key="13">
    <source>
        <dbReference type="EMBL" id="KAG8510940.1"/>
    </source>
</evidence>
<dbReference type="InterPro" id="IPR008979">
    <property type="entry name" value="Galactose-bd-like_sf"/>
</dbReference>
<feature type="compositionally biased region" description="Polar residues" evidence="8">
    <location>
        <begin position="516"/>
        <end position="525"/>
    </location>
</feature>
<dbReference type="InterPro" id="IPR036609">
    <property type="entry name" value="LCCL_sf"/>
</dbReference>
<dbReference type="SMART" id="SM00231">
    <property type="entry name" value="FA58C"/>
    <property type="match status" value="1"/>
</dbReference>
<dbReference type="SMART" id="SM00042">
    <property type="entry name" value="CUB"/>
    <property type="match status" value="1"/>
</dbReference>
<evidence type="ECO:0000259" key="11">
    <source>
        <dbReference type="PROSITE" id="PS50022"/>
    </source>
</evidence>
<dbReference type="CDD" id="cd00041">
    <property type="entry name" value="CUB"/>
    <property type="match status" value="1"/>
</dbReference>
<dbReference type="InterPro" id="IPR035914">
    <property type="entry name" value="Sperma_CUB_dom_sf"/>
</dbReference>
<dbReference type="SUPFAM" id="SSF69848">
    <property type="entry name" value="LCCL domain"/>
    <property type="match status" value="1"/>
</dbReference>
<evidence type="ECO:0000256" key="6">
    <source>
        <dbReference type="ARBA" id="ARBA00023157"/>
    </source>
</evidence>
<keyword evidence="3 9" id="KW-0812">Transmembrane</keyword>
<organism evidence="13 14">
    <name type="scientific">Galemys pyrenaicus</name>
    <name type="common">Iberian desman</name>
    <name type="synonym">Pyrenean desman</name>
    <dbReference type="NCBI Taxonomy" id="202257"/>
    <lineage>
        <taxon>Eukaryota</taxon>
        <taxon>Metazoa</taxon>
        <taxon>Chordata</taxon>
        <taxon>Craniata</taxon>
        <taxon>Vertebrata</taxon>
        <taxon>Euteleostomi</taxon>
        <taxon>Mammalia</taxon>
        <taxon>Eutheria</taxon>
        <taxon>Laurasiatheria</taxon>
        <taxon>Eulipotyphla</taxon>
        <taxon>Talpidae</taxon>
        <taxon>Galemys</taxon>
    </lineage>
</organism>
<dbReference type="SUPFAM" id="SSF49854">
    <property type="entry name" value="Spermadhesin, CUB domain"/>
    <property type="match status" value="1"/>
</dbReference>
<dbReference type="PROSITE" id="PS01285">
    <property type="entry name" value="FA58C_1"/>
    <property type="match status" value="1"/>
</dbReference>
<dbReference type="SUPFAM" id="SSF49785">
    <property type="entry name" value="Galactose-binding domain-like"/>
    <property type="match status" value="1"/>
</dbReference>
<evidence type="ECO:0000259" key="10">
    <source>
        <dbReference type="PROSITE" id="PS01180"/>
    </source>
</evidence>
<dbReference type="Proteomes" id="UP000700334">
    <property type="component" value="Unassembled WGS sequence"/>
</dbReference>
<dbReference type="OrthoDB" id="441660at2759"/>
<comment type="subcellular location">
    <subcellularLocation>
        <location evidence="1">Membrane</location>
        <topology evidence="1">Single-pass type I membrane protein</topology>
    </subcellularLocation>
</comment>
<name>A0A8J6A5A6_GALPY</name>
<proteinExistence type="predicted"/>
<comment type="caution">
    <text evidence="7">Lacks conserved residue(s) required for the propagation of feature annotation.</text>
</comment>
<evidence type="ECO:0000256" key="7">
    <source>
        <dbReference type="PROSITE-ProRule" id="PRU00059"/>
    </source>
</evidence>
<evidence type="ECO:0000256" key="4">
    <source>
        <dbReference type="ARBA" id="ARBA00022989"/>
    </source>
</evidence>
<dbReference type="InterPro" id="IPR000859">
    <property type="entry name" value="CUB_dom"/>
</dbReference>
<evidence type="ECO:0000313" key="14">
    <source>
        <dbReference type="Proteomes" id="UP000700334"/>
    </source>
</evidence>
<dbReference type="InterPro" id="IPR050633">
    <property type="entry name" value="Neuropilin_MCO_CoagFactor"/>
</dbReference>
<keyword evidence="2" id="KW-0597">Phosphoprotein</keyword>
<dbReference type="Pfam" id="PF00754">
    <property type="entry name" value="F5_F8_type_C"/>
    <property type="match status" value="1"/>
</dbReference>
<feature type="domain" description="CUB" evidence="10">
    <location>
        <begin position="218"/>
        <end position="327"/>
    </location>
</feature>
<feature type="domain" description="LCCL" evidence="12">
    <location>
        <begin position="329"/>
        <end position="411"/>
    </location>
</feature>
<feature type="compositionally biased region" description="Basic and acidic residues" evidence="8">
    <location>
        <begin position="1"/>
        <end position="11"/>
    </location>
</feature>
<feature type="disulfide bond" evidence="7">
    <location>
        <begin position="218"/>
        <end position="245"/>
    </location>
</feature>
<keyword evidence="6 7" id="KW-1015">Disulfide bond</keyword>
<feature type="region of interest" description="Disordered" evidence="8">
    <location>
        <begin position="838"/>
        <end position="887"/>
    </location>
</feature>
<dbReference type="InterPro" id="IPR000421">
    <property type="entry name" value="FA58C"/>
</dbReference>
<dbReference type="FunFam" id="2.60.120.260:FF:000002">
    <property type="entry name" value="Coagulation factor VIII"/>
    <property type="match status" value="1"/>
</dbReference>
<dbReference type="CDD" id="cd00057">
    <property type="entry name" value="FA58C"/>
    <property type="match status" value="1"/>
</dbReference>
<feature type="domain" description="F5/8 type C" evidence="11">
    <location>
        <begin position="476"/>
        <end position="632"/>
    </location>
</feature>
<dbReference type="GO" id="GO:0005886">
    <property type="term" value="C:plasma membrane"/>
    <property type="evidence" value="ECO:0007669"/>
    <property type="project" value="TreeGrafter"/>
</dbReference>
<feature type="region of interest" description="Disordered" evidence="8">
    <location>
        <begin position="77"/>
        <end position="105"/>
    </location>
</feature>
<dbReference type="Gene3D" id="2.170.130.20">
    <property type="entry name" value="LCCL-like domain"/>
    <property type="match status" value="1"/>
</dbReference>
<keyword evidence="14" id="KW-1185">Reference proteome</keyword>
<accession>A0A8J6A5A6</accession>
<evidence type="ECO:0000256" key="2">
    <source>
        <dbReference type="ARBA" id="ARBA00022553"/>
    </source>
</evidence>
<feature type="transmembrane region" description="Helical" evidence="9">
    <location>
        <begin position="676"/>
        <end position="699"/>
    </location>
</feature>
<sequence>PAPRSAAEKAARPGQRGRGARRGEAEPAKLAPGGAMVAGARRGCALAGAARRRLLALLLAISAPLSLRAEDLGEWRASGGRRARAAGPGGTGRRRKSALQSARRRAPLRAADGTWDFLTARGVRSDIARGLRGVRPGRRRGGSCAGPLLPSPLLGKVLSHRPAGASLSPLLPGRWNPSVCAAACREWLENASRAWPRKPAGRRCSSSRVCCSRHGDGCGHMVAYQDSGTITSKNYPGTYPNHTVCEKTITVPKGKRLILKLGDLDIESQTCASDYLLFTSSSNQYGPYCGSMTVPKELWLNSSEVTVRFESGSHISGRGFLLTYASSDHPDLITCLERANHYLKTEYSKFCPAGCKDIAGDISGNVVDGYRDTSLLCKAAIHAGIIADELGGQISVLQSKGISRYEGILANVMAQETPVASLGARRTLRCGKLWQPCSGAVSIFGIQFSYSPSRVCVYYSSGSLSDKRFLFTSSGCSRSLSLEPDRQIRASSSWQWVNEIEEQVHWSPGQARLQDQGPSWASGDSSKNHKQREWLEIDLGEKKKITGIRTTGSTQSNFNFYVKSFVINFKNNSKWRTYKGIVNKEEKVFQGNSNFRDPVRNNFIPPIVARYVRVVPQTWHQRIALKVELIGCQITRGNDSFVWRKTSPNAVGSTKREDETITKSIPPEETSTGINITAVAIPLGLLVLLGAGMGIFTVLKKRKKKGNPYTSTKAQKTDCWKQIKYPFARHQSTEFTISYDNEKEMTQKLDLITSDMADYQQPLMIGTGTVTRKGSTFRPMDTEANEARASAEARGHYDCPLPAGRHEYALPLTNPEPEYATPIVERHLARAHTFTAQSGYRVPGPRPAHKHSLSSGSFSPATGAGASGYQMPQSPAPADPGYDQPKASSCLTAEIADSDYQKPQLNPAMNDAYSAPRDCLKPLNQTAMTALL</sequence>
<gene>
    <name evidence="13" type="ORF">J0S82_010625</name>
</gene>
<feature type="compositionally biased region" description="Basic residues" evidence="8">
    <location>
        <begin position="92"/>
        <end position="105"/>
    </location>
</feature>
<comment type="caution">
    <text evidence="13">The sequence shown here is derived from an EMBL/GenBank/DDBJ whole genome shotgun (WGS) entry which is preliminary data.</text>
</comment>
<dbReference type="SMART" id="SM00603">
    <property type="entry name" value="LCCL"/>
    <property type="match status" value="1"/>
</dbReference>
<dbReference type="GO" id="GO:0038023">
    <property type="term" value="F:signaling receptor activity"/>
    <property type="evidence" value="ECO:0007669"/>
    <property type="project" value="TreeGrafter"/>
</dbReference>
<dbReference type="PROSITE" id="PS01180">
    <property type="entry name" value="CUB"/>
    <property type="match status" value="1"/>
</dbReference>
<feature type="non-terminal residue" evidence="13">
    <location>
        <position position="932"/>
    </location>
</feature>
<dbReference type="PANTHER" id="PTHR46806:SF1">
    <property type="entry name" value="DISCOIDIN, CUB AND LCCL DOMAIN-CONTAINING PROTEIN 1"/>
    <property type="match status" value="1"/>
</dbReference>
<keyword evidence="4 9" id="KW-1133">Transmembrane helix</keyword>
<evidence type="ECO:0000259" key="12">
    <source>
        <dbReference type="PROSITE" id="PS50820"/>
    </source>
</evidence>
<feature type="region of interest" description="Disordered" evidence="8">
    <location>
        <begin position="507"/>
        <end position="529"/>
    </location>
</feature>
<dbReference type="PANTHER" id="PTHR46806">
    <property type="entry name" value="F5/8 TYPE C DOMAIN-CONTAINING PROTEIN"/>
    <property type="match status" value="1"/>
</dbReference>
<evidence type="ECO:0000256" key="9">
    <source>
        <dbReference type="SAM" id="Phobius"/>
    </source>
</evidence>
<dbReference type="InterPro" id="IPR004043">
    <property type="entry name" value="LCCL"/>
</dbReference>
<reference evidence="13" key="1">
    <citation type="journal article" date="2021" name="Evol. Appl.">
        <title>The genome of the Pyrenean desman and the effects of bottlenecks and inbreeding on the genomic landscape of an endangered species.</title>
        <authorList>
            <person name="Escoda L."/>
            <person name="Castresana J."/>
        </authorList>
    </citation>
    <scope>NUCLEOTIDE SEQUENCE</scope>
    <source>
        <strain evidence="13">IBE-C5619</strain>
    </source>
</reference>